<dbReference type="InterPro" id="IPR012433">
    <property type="entry name" value="Imm11"/>
</dbReference>
<feature type="domain" description="Immunity MXAN-0049 protein" evidence="1">
    <location>
        <begin position="108"/>
        <end position="192"/>
    </location>
</feature>
<dbReference type="Proteomes" id="UP000319004">
    <property type="component" value="Chromosome"/>
</dbReference>
<keyword evidence="3" id="KW-1185">Reference proteome</keyword>
<evidence type="ECO:0000259" key="1">
    <source>
        <dbReference type="Pfam" id="PF07791"/>
    </source>
</evidence>
<accession>A0A518I2Z8</accession>
<gene>
    <name evidence="2" type="ORF">Enr13x_73450</name>
</gene>
<evidence type="ECO:0000313" key="2">
    <source>
        <dbReference type="EMBL" id="QDV47436.1"/>
    </source>
</evidence>
<dbReference type="AlphaFoldDB" id="A0A518I2Z8"/>
<reference evidence="2 3" key="1">
    <citation type="submission" date="2019-03" db="EMBL/GenBank/DDBJ databases">
        <title>Deep-cultivation of Planctomycetes and their phenomic and genomic characterization uncovers novel biology.</title>
        <authorList>
            <person name="Wiegand S."/>
            <person name="Jogler M."/>
            <person name="Boedeker C."/>
            <person name="Pinto D."/>
            <person name="Vollmers J."/>
            <person name="Rivas-Marin E."/>
            <person name="Kohn T."/>
            <person name="Peeters S.H."/>
            <person name="Heuer A."/>
            <person name="Rast P."/>
            <person name="Oberbeckmann S."/>
            <person name="Bunk B."/>
            <person name="Jeske O."/>
            <person name="Meyerdierks A."/>
            <person name="Storesund J.E."/>
            <person name="Kallscheuer N."/>
            <person name="Luecker S."/>
            <person name="Lage O.M."/>
            <person name="Pohl T."/>
            <person name="Merkel B.J."/>
            <person name="Hornburger P."/>
            <person name="Mueller R.-W."/>
            <person name="Bruemmer F."/>
            <person name="Labrenz M."/>
            <person name="Spormann A.M."/>
            <person name="Op den Camp H."/>
            <person name="Overmann J."/>
            <person name="Amann R."/>
            <person name="Jetten M.S.M."/>
            <person name="Mascher T."/>
            <person name="Medema M.H."/>
            <person name="Devos D.P."/>
            <person name="Kaster A.-K."/>
            <person name="Ovreas L."/>
            <person name="Rohde M."/>
            <person name="Galperin M.Y."/>
            <person name="Jogler C."/>
        </authorList>
    </citation>
    <scope>NUCLEOTIDE SEQUENCE [LARGE SCALE GENOMIC DNA]</scope>
    <source>
        <strain evidence="2 3">Enr13</strain>
    </source>
</reference>
<organism evidence="2 3">
    <name type="scientific">Stieleria neptunia</name>
    <dbReference type="NCBI Taxonomy" id="2527979"/>
    <lineage>
        <taxon>Bacteria</taxon>
        <taxon>Pseudomonadati</taxon>
        <taxon>Planctomycetota</taxon>
        <taxon>Planctomycetia</taxon>
        <taxon>Pirellulales</taxon>
        <taxon>Pirellulaceae</taxon>
        <taxon>Stieleria</taxon>
    </lineage>
</organism>
<sequence>MPMTVYKLDKILDHPLYEGFAFADQETSSFGEDFPEDDFDPVDSDKLSWKPRSLAKDWKPRTVVGRVRPFNDFPCIALSIPAFSGRAVEAIRDLLEENGELLPVDFEGQCYFAYNVTTKLTDALDRKKSKIDWMPGKDATALEVERYAFSPEKLRGQSIFRLAEDPAVILVTDVFAQRVTDHGLNGFDLQPVWPQSTKENRNQKTVSGKLLARESVLFILETKADKPSATERKHLKGLLDELDLNQANAGVDFG</sequence>
<proteinExistence type="predicted"/>
<protein>
    <recommendedName>
        <fullName evidence="1">Immunity MXAN-0049 protein domain-containing protein</fullName>
    </recommendedName>
</protein>
<dbReference type="KEGG" id="snep:Enr13x_73450"/>
<dbReference type="Pfam" id="PF07791">
    <property type="entry name" value="Imm11"/>
    <property type="match status" value="1"/>
</dbReference>
<dbReference type="EMBL" id="CP037423">
    <property type="protein sequence ID" value="QDV47436.1"/>
    <property type="molecule type" value="Genomic_DNA"/>
</dbReference>
<name>A0A518I2Z8_9BACT</name>
<evidence type="ECO:0000313" key="3">
    <source>
        <dbReference type="Proteomes" id="UP000319004"/>
    </source>
</evidence>